<dbReference type="Proteomes" id="UP000613011">
    <property type="component" value="Unassembled WGS sequence"/>
</dbReference>
<feature type="compositionally biased region" description="Basic and acidic residues" evidence="3">
    <location>
        <begin position="157"/>
        <end position="166"/>
    </location>
</feature>
<feature type="compositionally biased region" description="Polar residues" evidence="3">
    <location>
        <begin position="185"/>
        <end position="195"/>
    </location>
</feature>
<feature type="domain" description="SHSP" evidence="4">
    <location>
        <begin position="42"/>
        <end position="155"/>
    </location>
</feature>
<dbReference type="RefSeq" id="WP_201684180.1">
    <property type="nucleotide sequence ID" value="NZ_JAEQNA010000004.1"/>
</dbReference>
<evidence type="ECO:0000256" key="3">
    <source>
        <dbReference type="SAM" id="MobiDB-lite"/>
    </source>
</evidence>
<comment type="similarity">
    <text evidence="1 2">Belongs to the small heat shock protein (HSP20) family.</text>
</comment>
<dbReference type="CDD" id="cd06464">
    <property type="entry name" value="ACD_sHsps-like"/>
    <property type="match status" value="1"/>
</dbReference>
<evidence type="ECO:0000256" key="2">
    <source>
        <dbReference type="RuleBase" id="RU003616"/>
    </source>
</evidence>
<dbReference type="InterPro" id="IPR002068">
    <property type="entry name" value="A-crystallin/Hsp20_dom"/>
</dbReference>
<proteinExistence type="inferred from homology"/>
<dbReference type="InterPro" id="IPR031107">
    <property type="entry name" value="Small_HSP"/>
</dbReference>
<dbReference type="EMBL" id="JAEQNA010000004">
    <property type="protein sequence ID" value="MBL0421097.1"/>
    <property type="molecule type" value="Genomic_DNA"/>
</dbReference>
<dbReference type="Gene3D" id="2.60.40.790">
    <property type="match status" value="1"/>
</dbReference>
<comment type="caution">
    <text evidence="5">The sequence shown here is derived from an EMBL/GenBank/DDBJ whole genome shotgun (WGS) entry which is preliminary data.</text>
</comment>
<dbReference type="PROSITE" id="PS01031">
    <property type="entry name" value="SHSP"/>
    <property type="match status" value="1"/>
</dbReference>
<organism evidence="5 6">
    <name type="scientific">Ramlibacter aurantiacus</name>
    <dbReference type="NCBI Taxonomy" id="2801330"/>
    <lineage>
        <taxon>Bacteria</taxon>
        <taxon>Pseudomonadati</taxon>
        <taxon>Pseudomonadota</taxon>
        <taxon>Betaproteobacteria</taxon>
        <taxon>Burkholderiales</taxon>
        <taxon>Comamonadaceae</taxon>
        <taxon>Ramlibacter</taxon>
    </lineage>
</organism>
<dbReference type="Pfam" id="PF00011">
    <property type="entry name" value="HSP20"/>
    <property type="match status" value="1"/>
</dbReference>
<sequence length="195" mass="21625">MMSRFLVPFSSSRALGDPFSELHREMNRLLDDFVGGSSPGAAQGAMGMPRMDVRESEQEISVCAELPGVRPADVDLRIEGNVITIRGEKKNEATDRKEDYHVMERSWGRFQRSLQLPFAPDPDQVRADFEHGVLTIRVPKQPQQDRSRRIDIQGADKAQRHEDAKVLDAPSGRGDAQPSGGAGAQDTSQATPRHH</sequence>
<protein>
    <submittedName>
        <fullName evidence="5">Hsp20/alpha crystallin family protein</fullName>
    </submittedName>
</protein>
<evidence type="ECO:0000256" key="1">
    <source>
        <dbReference type="PROSITE-ProRule" id="PRU00285"/>
    </source>
</evidence>
<name>A0A936ZJS5_9BURK</name>
<evidence type="ECO:0000313" key="6">
    <source>
        <dbReference type="Proteomes" id="UP000613011"/>
    </source>
</evidence>
<gene>
    <name evidence="5" type="ORF">JI739_12130</name>
</gene>
<dbReference type="PANTHER" id="PTHR11527">
    <property type="entry name" value="HEAT-SHOCK PROTEIN 20 FAMILY MEMBER"/>
    <property type="match status" value="1"/>
</dbReference>
<dbReference type="InterPro" id="IPR008978">
    <property type="entry name" value="HSP20-like_chaperone"/>
</dbReference>
<feature type="region of interest" description="Disordered" evidence="3">
    <location>
        <begin position="137"/>
        <end position="195"/>
    </location>
</feature>
<dbReference type="AlphaFoldDB" id="A0A936ZJS5"/>
<evidence type="ECO:0000313" key="5">
    <source>
        <dbReference type="EMBL" id="MBL0421097.1"/>
    </source>
</evidence>
<reference evidence="5" key="1">
    <citation type="submission" date="2021-01" db="EMBL/GenBank/DDBJ databases">
        <title>Ramlibacter sp. strain AW1 16S ribosomal RNA gene Genome sequencing and assembly.</title>
        <authorList>
            <person name="Kang M."/>
        </authorList>
    </citation>
    <scope>NUCLEOTIDE SEQUENCE</scope>
    <source>
        <strain evidence="5">AW1</strain>
    </source>
</reference>
<keyword evidence="6" id="KW-1185">Reference proteome</keyword>
<accession>A0A936ZJS5</accession>
<dbReference type="SUPFAM" id="SSF49764">
    <property type="entry name" value="HSP20-like chaperones"/>
    <property type="match status" value="1"/>
</dbReference>
<evidence type="ECO:0000259" key="4">
    <source>
        <dbReference type="PROSITE" id="PS01031"/>
    </source>
</evidence>